<sequence length="50" mass="5750">MKKLEVELFHNSSPRKAKRLERKSTADFQSLGNKKGWNLKVPSLLSIKLP</sequence>
<proteinExistence type="predicted"/>
<accession>A0A0A8X3L5</accession>
<dbReference type="Proteomes" id="UP000031014">
    <property type="component" value="Unassembled WGS sequence"/>
</dbReference>
<name>A0A0A8X3L5_MESS1</name>
<comment type="caution">
    <text evidence="1">The sequence shown here is derived from an EMBL/GenBank/DDBJ whole genome shotgun (WGS) entry which is preliminary data.</text>
</comment>
<protein>
    <submittedName>
        <fullName evidence="1">Uncharacterized protein</fullName>
    </submittedName>
</protein>
<organism evidence="1 2">
    <name type="scientific">Mesobacillus selenatarsenatis (strain DSM 18680 / JCM 14380 / FERM P-15431 / SF-1)</name>
    <dbReference type="NCBI Taxonomy" id="1321606"/>
    <lineage>
        <taxon>Bacteria</taxon>
        <taxon>Bacillati</taxon>
        <taxon>Bacillota</taxon>
        <taxon>Bacilli</taxon>
        <taxon>Bacillales</taxon>
        <taxon>Bacillaceae</taxon>
        <taxon>Mesobacillus</taxon>
    </lineage>
</organism>
<gene>
    <name evidence="1" type="ORF">SAMD00020551_2664</name>
</gene>
<evidence type="ECO:0000313" key="1">
    <source>
        <dbReference type="EMBL" id="GAM14513.1"/>
    </source>
</evidence>
<dbReference type="EMBL" id="BASE01000058">
    <property type="protein sequence ID" value="GAM14513.1"/>
    <property type="molecule type" value="Genomic_DNA"/>
</dbReference>
<reference evidence="1 2" key="1">
    <citation type="submission" date="2013-06" db="EMBL/GenBank/DDBJ databases">
        <title>Whole genome shotgun sequence of Bacillus selenatarsenatis SF-1.</title>
        <authorList>
            <person name="Kuroda M."/>
            <person name="Sei K."/>
            <person name="Yamashita M."/>
            <person name="Ike M."/>
        </authorList>
    </citation>
    <scope>NUCLEOTIDE SEQUENCE [LARGE SCALE GENOMIC DNA]</scope>
    <source>
        <strain evidence="1 2">SF-1</strain>
    </source>
</reference>
<keyword evidence="2" id="KW-1185">Reference proteome</keyword>
<dbReference type="AlphaFoldDB" id="A0A0A8X3L5"/>
<evidence type="ECO:0000313" key="2">
    <source>
        <dbReference type="Proteomes" id="UP000031014"/>
    </source>
</evidence>